<organism evidence="1">
    <name type="scientific">Arundo donax</name>
    <name type="common">Giant reed</name>
    <name type="synonym">Donax arundinaceus</name>
    <dbReference type="NCBI Taxonomy" id="35708"/>
    <lineage>
        <taxon>Eukaryota</taxon>
        <taxon>Viridiplantae</taxon>
        <taxon>Streptophyta</taxon>
        <taxon>Embryophyta</taxon>
        <taxon>Tracheophyta</taxon>
        <taxon>Spermatophyta</taxon>
        <taxon>Magnoliopsida</taxon>
        <taxon>Liliopsida</taxon>
        <taxon>Poales</taxon>
        <taxon>Poaceae</taxon>
        <taxon>PACMAD clade</taxon>
        <taxon>Arundinoideae</taxon>
        <taxon>Arundineae</taxon>
        <taxon>Arundo</taxon>
    </lineage>
</organism>
<proteinExistence type="predicted"/>
<reference evidence="1" key="2">
    <citation type="journal article" date="2015" name="Data Brief">
        <title>Shoot transcriptome of the giant reed, Arundo donax.</title>
        <authorList>
            <person name="Barrero R.A."/>
            <person name="Guerrero F.D."/>
            <person name="Moolhuijzen P."/>
            <person name="Goolsby J.A."/>
            <person name="Tidwell J."/>
            <person name="Bellgard S.E."/>
            <person name="Bellgard M.I."/>
        </authorList>
    </citation>
    <scope>NUCLEOTIDE SEQUENCE</scope>
    <source>
        <tissue evidence="1">Shoot tissue taken approximately 20 cm above the soil surface</tissue>
    </source>
</reference>
<evidence type="ECO:0000313" key="1">
    <source>
        <dbReference type="EMBL" id="JAE33757.1"/>
    </source>
</evidence>
<dbReference type="AlphaFoldDB" id="A0A0A9HAI6"/>
<name>A0A0A9HAI6_ARUDO</name>
<reference evidence="1" key="1">
    <citation type="submission" date="2014-09" db="EMBL/GenBank/DDBJ databases">
        <authorList>
            <person name="Magalhaes I.L.F."/>
            <person name="Oliveira U."/>
            <person name="Santos F.R."/>
            <person name="Vidigal T.H.D.A."/>
            <person name="Brescovit A.D."/>
            <person name="Santos A.J."/>
        </authorList>
    </citation>
    <scope>NUCLEOTIDE SEQUENCE</scope>
    <source>
        <tissue evidence="1">Shoot tissue taken approximately 20 cm above the soil surface</tissue>
    </source>
</reference>
<sequence length="45" mass="4645">MEMTSCSSSILTASTGCCCVSTDPLRWCACARLKAATSALERDGG</sequence>
<accession>A0A0A9HAI6</accession>
<protein>
    <submittedName>
        <fullName evidence="1">Uncharacterized protein</fullName>
    </submittedName>
</protein>
<dbReference type="EMBL" id="GBRH01164139">
    <property type="protein sequence ID" value="JAE33757.1"/>
    <property type="molecule type" value="Transcribed_RNA"/>
</dbReference>